<accession>A0A8S4EQL4</accession>
<dbReference type="InterPro" id="IPR043502">
    <property type="entry name" value="DNA/RNA_pol_sf"/>
</dbReference>
<dbReference type="SUPFAM" id="SSF56672">
    <property type="entry name" value="DNA/RNA polymerases"/>
    <property type="match status" value="1"/>
</dbReference>
<sequence>MCCDRVTFLSKFSITMNTSCCVVILLMFTNIVIVLGGAEPSECENKPSEKHCIVEYSSRYRVRHTPRWHEHFRNILEVEVVAVAEDNESPYRQQMSDICTDPPSFHEIKKAVDTLKNRKSPGADKITAEMLKVDSARTANMLYPLFKQIWITEHFPEEWKEGLLVKVPKKGDKSNCNNWRGITLLSIVSKVMTRVILTRLSASVDKTLREHQAGFRKSRSCVDHINALRIIIEQCSEWQSDLYLLFVDFEKAFDTVRWSALWKALERKGIPMKIINLIRALYDNSSCRVLHSGKLSDPIKLRAGVRQGCLLSPTLFIILLDEVLRKATESQKGIKWGSDQLKDLDYADDICLLATTLQDLTCTANAVQDEAQKTGLRVNAQKTVAMRVVTPNREQIKIGDKQVVDVPNFCYLGSVLTPTGGTDDDVDGRIKKAKGAFAQLTPIWRSNIISRDLKLRIFVSNVKSVLLYGCETWKVTKSISTKLQVCVNKHLRQILRVFWPDTISNEDLWKETRQEPINKEILRRKWSWIGHCLRRPEGNIAKMALDWNPPQGRRRKGRPATTWRRSILSDLNAVGISWDEAKERAQDRNVWRRTVEALCSSWS</sequence>
<proteinExistence type="predicted"/>
<dbReference type="Pfam" id="PF20049">
    <property type="entry name" value="DUF6451"/>
    <property type="match status" value="1"/>
</dbReference>
<dbReference type="InterPro" id="IPR043128">
    <property type="entry name" value="Rev_trsase/Diguanyl_cyclase"/>
</dbReference>
<dbReference type="Proteomes" id="UP000653454">
    <property type="component" value="Unassembled WGS sequence"/>
</dbReference>
<reference evidence="3" key="1">
    <citation type="submission" date="2020-11" db="EMBL/GenBank/DDBJ databases">
        <authorList>
            <person name="Whiteford S."/>
        </authorList>
    </citation>
    <scope>NUCLEOTIDE SEQUENCE</scope>
</reference>
<dbReference type="CDD" id="cd01650">
    <property type="entry name" value="RT_nLTR_like"/>
    <property type="match status" value="1"/>
</dbReference>
<keyword evidence="1" id="KW-0472">Membrane</keyword>
<dbReference type="Gene3D" id="3.30.70.270">
    <property type="match status" value="1"/>
</dbReference>
<dbReference type="PANTHER" id="PTHR47027">
    <property type="entry name" value="REVERSE TRANSCRIPTASE DOMAIN-CONTAINING PROTEIN"/>
    <property type="match status" value="1"/>
</dbReference>
<protein>
    <submittedName>
        <fullName evidence="3">(diamondback moth) hypothetical protein</fullName>
    </submittedName>
</protein>
<gene>
    <name evidence="3" type="ORF">PLXY2_LOCUS6441</name>
</gene>
<dbReference type="InterPro" id="IPR045609">
    <property type="entry name" value="DUF6451"/>
</dbReference>
<evidence type="ECO:0000256" key="1">
    <source>
        <dbReference type="SAM" id="Phobius"/>
    </source>
</evidence>
<dbReference type="GO" id="GO:0071897">
    <property type="term" value="P:DNA biosynthetic process"/>
    <property type="evidence" value="ECO:0007669"/>
    <property type="project" value="UniProtKB-ARBA"/>
</dbReference>
<dbReference type="Pfam" id="PF00078">
    <property type="entry name" value="RVT_1"/>
    <property type="match status" value="1"/>
</dbReference>
<name>A0A8S4EQL4_PLUXY</name>
<keyword evidence="1" id="KW-1133">Transmembrane helix</keyword>
<evidence type="ECO:0000313" key="4">
    <source>
        <dbReference type="Proteomes" id="UP000653454"/>
    </source>
</evidence>
<evidence type="ECO:0000313" key="3">
    <source>
        <dbReference type="EMBL" id="CAG9118026.1"/>
    </source>
</evidence>
<dbReference type="PROSITE" id="PS50878">
    <property type="entry name" value="RT_POL"/>
    <property type="match status" value="1"/>
</dbReference>
<feature type="domain" description="Reverse transcriptase" evidence="2">
    <location>
        <begin position="148"/>
        <end position="416"/>
    </location>
</feature>
<dbReference type="EMBL" id="CAJHNJ030000020">
    <property type="protein sequence ID" value="CAG9118026.1"/>
    <property type="molecule type" value="Genomic_DNA"/>
</dbReference>
<keyword evidence="4" id="KW-1185">Reference proteome</keyword>
<dbReference type="AlphaFoldDB" id="A0A8S4EQL4"/>
<feature type="transmembrane region" description="Helical" evidence="1">
    <location>
        <begin position="12"/>
        <end position="38"/>
    </location>
</feature>
<keyword evidence="1" id="KW-0812">Transmembrane</keyword>
<dbReference type="InterPro" id="IPR000477">
    <property type="entry name" value="RT_dom"/>
</dbReference>
<comment type="caution">
    <text evidence="3">The sequence shown here is derived from an EMBL/GenBank/DDBJ whole genome shotgun (WGS) entry which is preliminary data.</text>
</comment>
<organism evidence="3 4">
    <name type="scientific">Plutella xylostella</name>
    <name type="common">Diamondback moth</name>
    <name type="synonym">Plutella maculipennis</name>
    <dbReference type="NCBI Taxonomy" id="51655"/>
    <lineage>
        <taxon>Eukaryota</taxon>
        <taxon>Metazoa</taxon>
        <taxon>Ecdysozoa</taxon>
        <taxon>Arthropoda</taxon>
        <taxon>Hexapoda</taxon>
        <taxon>Insecta</taxon>
        <taxon>Pterygota</taxon>
        <taxon>Neoptera</taxon>
        <taxon>Endopterygota</taxon>
        <taxon>Lepidoptera</taxon>
        <taxon>Glossata</taxon>
        <taxon>Ditrysia</taxon>
        <taxon>Yponomeutoidea</taxon>
        <taxon>Plutellidae</taxon>
        <taxon>Plutella</taxon>
    </lineage>
</organism>
<evidence type="ECO:0000259" key="2">
    <source>
        <dbReference type="PROSITE" id="PS50878"/>
    </source>
</evidence>
<dbReference type="PANTHER" id="PTHR47027:SF25">
    <property type="entry name" value="REVERSE TRANSCRIPTASE DOMAIN-CONTAINING PROTEIN"/>
    <property type="match status" value="1"/>
</dbReference>